<keyword evidence="4" id="KW-1185">Reference proteome</keyword>
<accession>I5BSM1</accession>
<dbReference type="STRING" id="1189621.A3SI_19656"/>
<proteinExistence type="predicted"/>
<dbReference type="AlphaFoldDB" id="I5BSM1"/>
<evidence type="ECO:0000259" key="2">
    <source>
        <dbReference type="Pfam" id="PF03787"/>
    </source>
</evidence>
<dbReference type="EMBL" id="AJYA01000081">
    <property type="protein sequence ID" value="EIM72573.1"/>
    <property type="molecule type" value="Genomic_DNA"/>
</dbReference>
<dbReference type="PANTHER" id="PTHR35579:SF6">
    <property type="entry name" value="DUF324 DOMAIN-CONTAINING PROTEIN"/>
    <property type="match status" value="1"/>
</dbReference>
<name>I5BSM1_9BACT</name>
<organism evidence="3 4">
    <name type="scientific">Nitritalea halalkaliphila LW7</name>
    <dbReference type="NCBI Taxonomy" id="1189621"/>
    <lineage>
        <taxon>Bacteria</taxon>
        <taxon>Pseudomonadati</taxon>
        <taxon>Bacteroidota</taxon>
        <taxon>Cytophagia</taxon>
        <taxon>Cytophagales</taxon>
        <taxon>Cyclobacteriaceae</taxon>
        <taxon>Nitritalea</taxon>
    </lineage>
</organism>
<feature type="domain" description="CRISPR type III-associated protein" evidence="2">
    <location>
        <begin position="10"/>
        <end position="189"/>
    </location>
</feature>
<evidence type="ECO:0000313" key="4">
    <source>
        <dbReference type="Proteomes" id="UP000005551"/>
    </source>
</evidence>
<comment type="caution">
    <text evidence="3">The sequence shown here is derived from an EMBL/GenBank/DDBJ whole genome shotgun (WGS) entry which is preliminary data.</text>
</comment>
<gene>
    <name evidence="3" type="ORF">A3SI_19656</name>
</gene>
<dbReference type="OrthoDB" id="1063910at2"/>
<sequence length="403" mass="45250">MVKYIVRFLLQAETPLFVGSGQSSLLKDALVQKDVNGFPMIPGTSLAGVLRHSFARSHGEACASKIFGDSKGSETGTGSLLKISPALMLLNTKQVSEGLLYGEQWEQLKFRFDNLPIRQHVRISQKGVAEEMGLFDNEVIYKGTRFVFELELTERNENLLEDWESLLKIISSSDFRIGSGTRNGYGSLKVLKKQAFRFDLRTELKHYLDLSPSFADIDWNRVEENSEKVLTSTVSKVKYTLKLTPDPFFIFGSGYDDQDVDNTPLEEEVIKYDESSGKICFESFLVIPGSSIKGAIAHRVAYHFNRKQGIWAGSDQDGLANEAVKELFGDIETSKRAGKIFIDDVFLSQKEVASDKIFNHVAIDRFTGGAIDGALFSEKVSYLKRRLYPDNFTRRCALRAKVS</sequence>
<dbReference type="InterPro" id="IPR052216">
    <property type="entry name" value="CRISPR_Csm3_endoribonuclease"/>
</dbReference>
<evidence type="ECO:0000313" key="3">
    <source>
        <dbReference type="EMBL" id="EIM72573.1"/>
    </source>
</evidence>
<evidence type="ECO:0000256" key="1">
    <source>
        <dbReference type="ARBA" id="ARBA00023118"/>
    </source>
</evidence>
<dbReference type="RefSeq" id="WP_009057573.1">
    <property type="nucleotide sequence ID" value="NZ_AJYA01000081.1"/>
</dbReference>
<dbReference type="GO" id="GO:0051607">
    <property type="term" value="P:defense response to virus"/>
    <property type="evidence" value="ECO:0007669"/>
    <property type="project" value="UniProtKB-KW"/>
</dbReference>
<reference evidence="3 4" key="1">
    <citation type="submission" date="2012-05" db="EMBL/GenBank/DDBJ databases">
        <title>Genome sequence of Nitritalea halalkaliphila LW7.</title>
        <authorList>
            <person name="Jangir P.K."/>
            <person name="Singh A."/>
            <person name="Shivaji S."/>
            <person name="Sharma R."/>
        </authorList>
    </citation>
    <scope>NUCLEOTIDE SEQUENCE [LARGE SCALE GENOMIC DNA]</scope>
    <source>
        <strain evidence="3 4">LW7</strain>
    </source>
</reference>
<dbReference type="PANTHER" id="PTHR35579">
    <property type="entry name" value="CRISPR SYSTEM CMS ENDORIBONUCLEASE CSM3"/>
    <property type="match status" value="1"/>
</dbReference>
<dbReference type="InterPro" id="IPR005537">
    <property type="entry name" value="RAMP_III_fam"/>
</dbReference>
<feature type="domain" description="CRISPR type III-associated protein" evidence="2">
    <location>
        <begin position="285"/>
        <end position="384"/>
    </location>
</feature>
<dbReference type="Pfam" id="PF03787">
    <property type="entry name" value="RAMPs"/>
    <property type="match status" value="2"/>
</dbReference>
<dbReference type="CDD" id="cd09726">
    <property type="entry name" value="RAMP_I_III"/>
    <property type="match status" value="2"/>
</dbReference>
<dbReference type="PATRIC" id="fig|1189621.3.peg.4085"/>
<keyword evidence="1" id="KW-0051">Antiviral defense</keyword>
<dbReference type="Proteomes" id="UP000005551">
    <property type="component" value="Unassembled WGS sequence"/>
</dbReference>
<protein>
    <submittedName>
        <fullName evidence="3">CRISPR-associated protein, TM1792/TM1809 family</fullName>
    </submittedName>
</protein>